<accession>A0A0P7BCS9</accession>
<name>A0A0P7BCS9_9HYPO</name>
<protein>
    <submittedName>
        <fullName evidence="2">Uncharacterized protein</fullName>
    </submittedName>
</protein>
<keyword evidence="1" id="KW-0812">Transmembrane</keyword>
<dbReference type="Proteomes" id="UP000050424">
    <property type="component" value="Unassembled WGS sequence"/>
</dbReference>
<keyword evidence="3" id="KW-1185">Reference proteome</keyword>
<keyword evidence="1" id="KW-0472">Membrane</keyword>
<evidence type="ECO:0000256" key="1">
    <source>
        <dbReference type="SAM" id="Phobius"/>
    </source>
</evidence>
<dbReference type="EMBL" id="LKCW01000138">
    <property type="protein sequence ID" value="KPM38273.1"/>
    <property type="molecule type" value="Genomic_DNA"/>
</dbReference>
<feature type="transmembrane region" description="Helical" evidence="1">
    <location>
        <begin position="41"/>
        <end position="63"/>
    </location>
</feature>
<dbReference type="AlphaFoldDB" id="A0A0P7BCS9"/>
<proteinExistence type="predicted"/>
<comment type="caution">
    <text evidence="2">The sequence shown here is derived from an EMBL/GenBank/DDBJ whole genome shotgun (WGS) entry which is preliminary data.</text>
</comment>
<evidence type="ECO:0000313" key="3">
    <source>
        <dbReference type="Proteomes" id="UP000050424"/>
    </source>
</evidence>
<gene>
    <name evidence="2" type="ORF">AK830_g8258</name>
</gene>
<keyword evidence="1" id="KW-1133">Transmembrane helix</keyword>
<sequence>MHPSSNMQVQQPDYTNANYTNAAFRYPPILRQGTQLKTAPLMASILIVALALCFVGAFVVVLANRRVRKVDRPTHKLEAGLQLKEMGFEDQQPPSGRGVFGHGTNWNTPFKTVRGVFEKTAVRGGVSL</sequence>
<organism evidence="2 3">
    <name type="scientific">Neonectria ditissima</name>
    <dbReference type="NCBI Taxonomy" id="78410"/>
    <lineage>
        <taxon>Eukaryota</taxon>
        <taxon>Fungi</taxon>
        <taxon>Dikarya</taxon>
        <taxon>Ascomycota</taxon>
        <taxon>Pezizomycotina</taxon>
        <taxon>Sordariomycetes</taxon>
        <taxon>Hypocreomycetidae</taxon>
        <taxon>Hypocreales</taxon>
        <taxon>Nectriaceae</taxon>
        <taxon>Neonectria</taxon>
    </lineage>
</organism>
<reference evidence="2 3" key="1">
    <citation type="submission" date="2015-09" db="EMBL/GenBank/DDBJ databases">
        <title>Draft genome of a European isolate of the apple canker pathogen Neonectria ditissima.</title>
        <authorList>
            <person name="Gomez-Cortecero A."/>
            <person name="Harrison R.J."/>
            <person name="Armitage A.D."/>
        </authorList>
    </citation>
    <scope>NUCLEOTIDE SEQUENCE [LARGE SCALE GENOMIC DNA]</scope>
    <source>
        <strain evidence="2 3">R09/05</strain>
    </source>
</reference>
<evidence type="ECO:0000313" key="2">
    <source>
        <dbReference type="EMBL" id="KPM38273.1"/>
    </source>
</evidence>